<protein>
    <submittedName>
        <fullName evidence="1">Uncharacterized protein</fullName>
    </submittedName>
</protein>
<comment type="caution">
    <text evidence="1">The sequence shown here is derived from an EMBL/GenBank/DDBJ whole genome shotgun (WGS) entry which is preliminary data.</text>
</comment>
<name>A0AAW0QH23_9PEZI</name>
<reference evidence="1 2" key="1">
    <citation type="submission" date="2023-01" db="EMBL/GenBank/DDBJ databases">
        <title>Analysis of 21 Apiospora genomes using comparative genomics revels a genus with tremendous synthesis potential of carbohydrate active enzymes and secondary metabolites.</title>
        <authorList>
            <person name="Sorensen T."/>
        </authorList>
    </citation>
    <scope>NUCLEOTIDE SEQUENCE [LARGE SCALE GENOMIC DNA]</scope>
    <source>
        <strain evidence="1 2">CBS 117206</strain>
    </source>
</reference>
<dbReference type="AlphaFoldDB" id="A0AAW0QH23"/>
<keyword evidence="2" id="KW-1185">Reference proteome</keyword>
<dbReference type="Proteomes" id="UP001392437">
    <property type="component" value="Unassembled WGS sequence"/>
</dbReference>
<accession>A0AAW0QH23</accession>
<organism evidence="1 2">
    <name type="scientific">Apiospora kogelbergensis</name>
    <dbReference type="NCBI Taxonomy" id="1337665"/>
    <lineage>
        <taxon>Eukaryota</taxon>
        <taxon>Fungi</taxon>
        <taxon>Dikarya</taxon>
        <taxon>Ascomycota</taxon>
        <taxon>Pezizomycotina</taxon>
        <taxon>Sordariomycetes</taxon>
        <taxon>Xylariomycetidae</taxon>
        <taxon>Amphisphaeriales</taxon>
        <taxon>Apiosporaceae</taxon>
        <taxon>Apiospora</taxon>
    </lineage>
</organism>
<evidence type="ECO:0000313" key="1">
    <source>
        <dbReference type="EMBL" id="KAK8100493.1"/>
    </source>
</evidence>
<dbReference type="EMBL" id="JAQQWP010000009">
    <property type="protein sequence ID" value="KAK8100493.1"/>
    <property type="molecule type" value="Genomic_DNA"/>
</dbReference>
<gene>
    <name evidence="1" type="ORF">PG999_010867</name>
</gene>
<evidence type="ECO:0000313" key="2">
    <source>
        <dbReference type="Proteomes" id="UP001392437"/>
    </source>
</evidence>
<sequence length="152" mass="16830">MAPTYACLLAPLPDNSIENLPEPLATVCGLDAWSTAETNPYFHAAYALSRVQNVPDAQVTIGLTELFTRSIHGPFESLLRAKDPVALLLMYLWYRKAGRSIWWIGLRAKMECPSICAYLRLYHRGLGAVQALLPGGRIADEWGFVSIEPLPS</sequence>
<proteinExistence type="predicted"/>